<keyword evidence="6" id="KW-0695">RNA-directed DNA polymerase</keyword>
<dbReference type="Proteomes" id="UP000507470">
    <property type="component" value="Unassembled WGS sequence"/>
</dbReference>
<dbReference type="GO" id="GO:0003964">
    <property type="term" value="F:RNA-directed DNA polymerase activity"/>
    <property type="evidence" value="ECO:0007669"/>
    <property type="project" value="UniProtKB-KW"/>
</dbReference>
<dbReference type="OrthoDB" id="6250588at2759"/>
<feature type="domain" description="Reverse transcriptase RNase H-like" evidence="7">
    <location>
        <begin position="6"/>
        <end position="91"/>
    </location>
</feature>
<dbReference type="InterPro" id="IPR041373">
    <property type="entry name" value="RT_RNaseH"/>
</dbReference>
<accession>A0A6J8DGA2</accession>
<reference evidence="8 9" key="1">
    <citation type="submission" date="2020-06" db="EMBL/GenBank/DDBJ databases">
        <authorList>
            <person name="Li R."/>
            <person name="Bekaert M."/>
        </authorList>
    </citation>
    <scope>NUCLEOTIDE SEQUENCE [LARGE SCALE GENOMIC DNA]</scope>
    <source>
        <strain evidence="9">wild</strain>
    </source>
</reference>
<dbReference type="InterPro" id="IPR050951">
    <property type="entry name" value="Retrovirus_Pol_polyprotein"/>
</dbReference>
<organism evidence="8 9">
    <name type="scientific">Mytilus coruscus</name>
    <name type="common">Sea mussel</name>
    <dbReference type="NCBI Taxonomy" id="42192"/>
    <lineage>
        <taxon>Eukaryota</taxon>
        <taxon>Metazoa</taxon>
        <taxon>Spiralia</taxon>
        <taxon>Lophotrochozoa</taxon>
        <taxon>Mollusca</taxon>
        <taxon>Bivalvia</taxon>
        <taxon>Autobranchia</taxon>
        <taxon>Pteriomorphia</taxon>
        <taxon>Mytilida</taxon>
        <taxon>Mytiloidea</taxon>
        <taxon>Mytilidae</taxon>
        <taxon>Mytilinae</taxon>
        <taxon>Mytilus</taxon>
    </lineage>
</organism>
<dbReference type="SUPFAM" id="SSF56672">
    <property type="entry name" value="DNA/RNA polymerases"/>
    <property type="match status" value="1"/>
</dbReference>
<protein>
    <recommendedName>
        <fullName evidence="7">Reverse transcriptase RNase H-like domain-containing protein</fullName>
    </recommendedName>
</protein>
<dbReference type="AlphaFoldDB" id="A0A6J8DGA2"/>
<evidence type="ECO:0000256" key="6">
    <source>
        <dbReference type="ARBA" id="ARBA00022918"/>
    </source>
</evidence>
<keyword evidence="9" id="KW-1185">Reference proteome</keyword>
<keyword evidence="2" id="KW-0548">Nucleotidyltransferase</keyword>
<keyword evidence="1" id="KW-0808">Transferase</keyword>
<evidence type="ECO:0000259" key="7">
    <source>
        <dbReference type="Pfam" id="PF17917"/>
    </source>
</evidence>
<gene>
    <name evidence="8" type="ORF">MCOR_39722</name>
</gene>
<dbReference type="GO" id="GO:0016787">
    <property type="term" value="F:hydrolase activity"/>
    <property type="evidence" value="ECO:0007669"/>
    <property type="project" value="UniProtKB-KW"/>
</dbReference>
<evidence type="ECO:0000256" key="2">
    <source>
        <dbReference type="ARBA" id="ARBA00022695"/>
    </source>
</evidence>
<keyword evidence="5" id="KW-0378">Hydrolase</keyword>
<evidence type="ECO:0000256" key="5">
    <source>
        <dbReference type="ARBA" id="ARBA00022801"/>
    </source>
</evidence>
<dbReference type="CDD" id="cd09274">
    <property type="entry name" value="RNase_HI_RT_Ty3"/>
    <property type="match status" value="1"/>
</dbReference>
<evidence type="ECO:0000256" key="1">
    <source>
        <dbReference type="ARBA" id="ARBA00022679"/>
    </source>
</evidence>
<keyword evidence="4" id="KW-0255">Endonuclease</keyword>
<proteinExistence type="predicted"/>
<name>A0A6J8DGA2_MYTCO</name>
<dbReference type="EMBL" id="CACVKT020007172">
    <property type="protein sequence ID" value="CAC5406110.1"/>
    <property type="molecule type" value="Genomic_DNA"/>
</dbReference>
<evidence type="ECO:0000313" key="9">
    <source>
        <dbReference type="Proteomes" id="UP000507470"/>
    </source>
</evidence>
<evidence type="ECO:0000313" key="8">
    <source>
        <dbReference type="EMBL" id="CAC5406110.1"/>
    </source>
</evidence>
<evidence type="ECO:0000256" key="4">
    <source>
        <dbReference type="ARBA" id="ARBA00022759"/>
    </source>
</evidence>
<dbReference type="PANTHER" id="PTHR37984">
    <property type="entry name" value="PROTEIN CBG26694"/>
    <property type="match status" value="1"/>
</dbReference>
<evidence type="ECO:0000256" key="3">
    <source>
        <dbReference type="ARBA" id="ARBA00022722"/>
    </source>
</evidence>
<dbReference type="Pfam" id="PF17917">
    <property type="entry name" value="RT_RNaseH"/>
    <property type="match status" value="1"/>
</dbReference>
<dbReference type="GO" id="GO:0004519">
    <property type="term" value="F:endonuclease activity"/>
    <property type="evidence" value="ECO:0007669"/>
    <property type="project" value="UniProtKB-KW"/>
</dbReference>
<dbReference type="InterPro" id="IPR043502">
    <property type="entry name" value="DNA/RNA_pol_sf"/>
</dbReference>
<sequence>MRQNRLGALFLQDDKLVEFASRSMTETDIRYTNIEKELLAILFGLERFHHYTYGKHVLVESDHKPLKAIVKKPLANTPPRLQRMLLRLRTYDFSVNYKSGKLMFVPDMLSRAYIKDGRDNISDDIECFIIMVIKCMPVSDKKMVQIKDETEKVDKLSTVKKYIREGWPENKFDVPNTINEYWNCKSEITEYKRIVLKGEKIVIPSSLRDEMLKRLHESHLRIEEVSERFYILARHTWTDL</sequence>
<dbReference type="PANTHER" id="PTHR37984:SF7">
    <property type="entry name" value="INTEGRASE CATALYTIC DOMAIN-CONTAINING PROTEIN"/>
    <property type="match status" value="1"/>
</dbReference>
<keyword evidence="3" id="KW-0540">Nuclease</keyword>